<dbReference type="InterPro" id="IPR014756">
    <property type="entry name" value="Ig_E-set"/>
</dbReference>
<evidence type="ECO:0000259" key="17">
    <source>
        <dbReference type="SMART" id="SM00642"/>
    </source>
</evidence>
<dbReference type="eggNOG" id="COG0296">
    <property type="taxonomic scope" value="Bacteria"/>
</dbReference>
<dbReference type="PANTHER" id="PTHR43651:SF11">
    <property type="entry name" value="MALTO-OLIGOSYLTREHALOSE TREHALOHYDROLASE"/>
    <property type="match status" value="1"/>
</dbReference>
<comment type="pathway">
    <text evidence="2 14">Glycan biosynthesis; trehalose biosynthesis.</text>
</comment>
<dbReference type="CDD" id="cd02853">
    <property type="entry name" value="E_set_MTHase_like_N"/>
    <property type="match status" value="1"/>
</dbReference>
<dbReference type="NCBIfam" id="TIGR02402">
    <property type="entry name" value="trehalose_TreZ"/>
    <property type="match status" value="1"/>
</dbReference>
<evidence type="ECO:0000256" key="1">
    <source>
        <dbReference type="ARBA" id="ARBA00004496"/>
    </source>
</evidence>
<dbReference type="RefSeq" id="WP_007537486.1">
    <property type="nucleotide sequence ID" value="NZ_HF536773.1"/>
</dbReference>
<dbReference type="Proteomes" id="UP000009319">
    <property type="component" value="Unassembled WGS sequence"/>
</dbReference>
<keyword evidence="19" id="KW-1185">Reference proteome</keyword>
<evidence type="ECO:0000256" key="6">
    <source>
        <dbReference type="ARBA" id="ARBA00022490"/>
    </source>
</evidence>
<dbReference type="InterPro" id="IPR006047">
    <property type="entry name" value="GH13_cat_dom"/>
</dbReference>
<dbReference type="CDD" id="cd11325">
    <property type="entry name" value="AmyAc_GTHase"/>
    <property type="match status" value="1"/>
</dbReference>
<dbReference type="GO" id="GO:0005992">
    <property type="term" value="P:trehalose biosynthetic process"/>
    <property type="evidence" value="ECO:0007669"/>
    <property type="project" value="UniProtKB-UniRule"/>
</dbReference>
<feature type="site" description="Transition state stabilizer" evidence="16">
    <location>
        <position position="393"/>
    </location>
</feature>
<comment type="similarity">
    <text evidence="3 14">Belongs to the glycosyl hydrolase 13 family.</text>
</comment>
<evidence type="ECO:0000313" key="18">
    <source>
        <dbReference type="EMBL" id="CCM78484.1"/>
    </source>
</evidence>
<reference evidence="18 19" key="1">
    <citation type="journal article" date="2013" name="Genome Announc.">
        <title>Draft Genome Sequence of Rhizobium mesoamericanum STM3625, a Nitrogen-Fixing Symbiont of Mimosa pudica Isolated in French Guiana (South America).</title>
        <authorList>
            <person name="Moulin L."/>
            <person name="Mornico D."/>
            <person name="Melkonian R."/>
            <person name="Klonowska A."/>
        </authorList>
    </citation>
    <scope>NUCLEOTIDE SEQUENCE [LARGE SCALE GENOMIC DNA]</scope>
    <source>
        <strain evidence="18 19">STM3625</strain>
    </source>
</reference>
<dbReference type="SMART" id="SM00642">
    <property type="entry name" value="Aamy"/>
    <property type="match status" value="1"/>
</dbReference>
<dbReference type="InterPro" id="IPR017853">
    <property type="entry name" value="GH"/>
</dbReference>
<dbReference type="GO" id="GO:0005737">
    <property type="term" value="C:cytoplasm"/>
    <property type="evidence" value="ECO:0007669"/>
    <property type="project" value="UniProtKB-SubCell"/>
</dbReference>
<evidence type="ECO:0000256" key="9">
    <source>
        <dbReference type="ARBA" id="ARBA00023295"/>
    </source>
</evidence>
<dbReference type="AlphaFoldDB" id="K0Q5G1"/>
<dbReference type="InterPro" id="IPR013783">
    <property type="entry name" value="Ig-like_fold"/>
</dbReference>
<evidence type="ECO:0000256" key="12">
    <source>
        <dbReference type="ARBA" id="ARBA00034013"/>
    </source>
</evidence>
<dbReference type="Gene3D" id="2.60.40.1180">
    <property type="entry name" value="Golgi alpha-mannosidase II"/>
    <property type="match status" value="1"/>
</dbReference>
<dbReference type="STRING" id="1211777.BN77_p11167"/>
<dbReference type="EMBL" id="CANI01000039">
    <property type="protein sequence ID" value="CCM78484.1"/>
    <property type="molecule type" value="Genomic_DNA"/>
</dbReference>
<sequence>MSEEGNQAIFHRNHRWGPVLLPDGKTRFELWAPVEQMVKLKIGQTNNPMTKLNDGWHVIDIAAGPGIPYQFVLSDGRQVCDPASRLQLGDLDGPSVLTDSNSYTWLNPGWRGRPWEQAVIYEIHIGAFTREGTYSAAIAKLPILVDLGITALEIMPLAHFPGTRGWGYDGVLQFAPHNAYGTPDDLKALIDAAHGHGMMVFLDVVYNHFGPQGNYLGKYAPDFFRSDSPTPWGAAIAYERPEVRAFFIQNALYWLGEFRLDGLRLDAIDQIKDSSEVHVLEEIANCVRDEINGRHVHLITENPTNGTDLMADAPGGRHYKADWNDDFHHSVHVAVTGESSGHYEPFKDDPWRKIKQTMASGYLKPGKPVLGDAPPPTDALPPTAFIHFLQNHDQIGNRALGDRLPIGINGKLYRALTEILLLSPQIPLLFMGDEHLSAKPFHFFADYHGEIAEAMRQNRPAEAANFGGIPAGKTEADIPDPNSWDTLLRSKLDWHDSESIGGLAWAEHIRHLLKVRSNHIIPMLADAKGYSGTVIGAPEKCLFIDWKLGSGTLKIRANLSDEDVQLGNDPGDAVYVADLFFDGVLRPFVVAVFVT</sequence>
<dbReference type="UniPathway" id="UPA00299"/>
<dbReference type="InterPro" id="IPR044901">
    <property type="entry name" value="Trehalose_TreZ_E-set_sf"/>
</dbReference>
<dbReference type="EC" id="3.2.1.141" evidence="4 13"/>
<keyword evidence="9 14" id="KW-0326">Glycosidase</keyword>
<keyword evidence="7 14" id="KW-0378">Hydrolase</keyword>
<accession>K0Q5G1</accession>
<feature type="domain" description="Glycosyl hydrolase family 13 catalytic" evidence="17">
    <location>
        <begin position="122"/>
        <end position="491"/>
    </location>
</feature>
<evidence type="ECO:0000256" key="13">
    <source>
        <dbReference type="NCBIfam" id="TIGR02402"/>
    </source>
</evidence>
<dbReference type="PANTHER" id="PTHR43651">
    <property type="entry name" value="1,4-ALPHA-GLUCAN-BRANCHING ENZYME"/>
    <property type="match status" value="1"/>
</dbReference>
<feature type="active site" description="Proton donor" evidence="15">
    <location>
        <position position="301"/>
    </location>
</feature>
<evidence type="ECO:0000256" key="7">
    <source>
        <dbReference type="ARBA" id="ARBA00022801"/>
    </source>
</evidence>
<dbReference type="SUPFAM" id="SSF51445">
    <property type="entry name" value="(Trans)glycosidases"/>
    <property type="match status" value="1"/>
</dbReference>
<feature type="active site" description="Nucleophile" evidence="15">
    <location>
        <position position="266"/>
    </location>
</feature>
<dbReference type="Pfam" id="PF00128">
    <property type="entry name" value="Alpha-amylase"/>
    <property type="match status" value="1"/>
</dbReference>
<gene>
    <name evidence="18" type="primary">glgB</name>
    <name evidence="18" type="ORF">BN77_p11167</name>
</gene>
<evidence type="ECO:0000256" key="3">
    <source>
        <dbReference type="ARBA" id="ARBA00008061"/>
    </source>
</evidence>
<dbReference type="Gene3D" id="2.60.40.10">
    <property type="entry name" value="Immunoglobulins"/>
    <property type="match status" value="1"/>
</dbReference>
<organism evidence="18 19">
    <name type="scientific">Rhizobium mesoamericanum STM3625</name>
    <dbReference type="NCBI Taxonomy" id="1211777"/>
    <lineage>
        <taxon>Bacteria</taxon>
        <taxon>Pseudomonadati</taxon>
        <taxon>Pseudomonadota</taxon>
        <taxon>Alphaproteobacteria</taxon>
        <taxon>Hyphomicrobiales</taxon>
        <taxon>Rhizobiaceae</taxon>
        <taxon>Rhizobium/Agrobacterium group</taxon>
        <taxon>Rhizobium</taxon>
    </lineage>
</organism>
<dbReference type="PIRSF" id="PIRSF006337">
    <property type="entry name" value="Trehalose_TreZ"/>
    <property type="match status" value="1"/>
</dbReference>
<dbReference type="GO" id="GO:0033942">
    <property type="term" value="F:4-alpha-D-(1-&gt;4)-alpha-D-glucanotrehalose trehalohydrolase activity"/>
    <property type="evidence" value="ECO:0007669"/>
    <property type="project" value="UniProtKB-EC"/>
</dbReference>
<dbReference type="Gene3D" id="1.10.10.760">
    <property type="entry name" value="E-set domains of sugar-utilizing enzymes"/>
    <property type="match status" value="1"/>
</dbReference>
<comment type="catalytic activity">
    <reaction evidence="12 14">
        <text>hydrolysis of (1-&gt;4)-alpha-D-glucosidic linkage in 4-alpha-D-[(1-&gt;4)-alpha-D-glucanosyl]n trehalose to yield trehalose and (1-&gt;4)-alpha-D-glucan.</text>
        <dbReference type="EC" id="3.2.1.141"/>
    </reaction>
</comment>
<evidence type="ECO:0000256" key="4">
    <source>
        <dbReference type="ARBA" id="ARBA00012268"/>
    </source>
</evidence>
<keyword evidence="6" id="KW-0963">Cytoplasm</keyword>
<name>K0Q5G1_9HYPH</name>
<evidence type="ECO:0000256" key="2">
    <source>
        <dbReference type="ARBA" id="ARBA00005199"/>
    </source>
</evidence>
<dbReference type="Gene3D" id="3.20.20.80">
    <property type="entry name" value="Glycosidases"/>
    <property type="match status" value="1"/>
</dbReference>
<evidence type="ECO:0000256" key="15">
    <source>
        <dbReference type="PIRSR" id="PIRSR006337-1"/>
    </source>
</evidence>
<evidence type="ECO:0000313" key="19">
    <source>
        <dbReference type="Proteomes" id="UP000009319"/>
    </source>
</evidence>
<evidence type="ECO:0000256" key="5">
    <source>
        <dbReference type="ARBA" id="ARBA00015938"/>
    </source>
</evidence>
<comment type="subcellular location">
    <subcellularLocation>
        <location evidence="1 15">Cytoplasm</location>
    </subcellularLocation>
</comment>
<evidence type="ECO:0000256" key="8">
    <source>
        <dbReference type="ARBA" id="ARBA00023277"/>
    </source>
</evidence>
<evidence type="ECO:0000256" key="14">
    <source>
        <dbReference type="PIRNR" id="PIRNR006337"/>
    </source>
</evidence>
<proteinExistence type="inferred from homology"/>
<evidence type="ECO:0000256" key="10">
    <source>
        <dbReference type="ARBA" id="ARBA00032057"/>
    </source>
</evidence>
<keyword evidence="8" id="KW-0119">Carbohydrate metabolism</keyword>
<dbReference type="SUPFAM" id="SSF81296">
    <property type="entry name" value="E set domains"/>
    <property type="match status" value="1"/>
</dbReference>
<dbReference type="HOGENOM" id="CLU_020726_0_0_5"/>
<evidence type="ECO:0000256" key="16">
    <source>
        <dbReference type="PIRSR" id="PIRSR006337-3"/>
    </source>
</evidence>
<dbReference type="InterPro" id="IPR012768">
    <property type="entry name" value="Trehalose_TreZ"/>
</dbReference>
<dbReference type="InterPro" id="IPR013780">
    <property type="entry name" value="Glyco_hydro_b"/>
</dbReference>
<evidence type="ECO:0000256" key="11">
    <source>
        <dbReference type="ARBA" id="ARBA00033284"/>
    </source>
</evidence>
<protein>
    <recommendedName>
        <fullName evidence="5 13">Malto-oligosyltrehalose trehalohydrolase</fullName>
        <shortName evidence="14">MTHase</shortName>
        <ecNumber evidence="4 13">3.2.1.141</ecNumber>
    </recommendedName>
    <alternativeName>
        <fullName evidence="11 14">4-alpha-D-((1-&gt;4)-alpha-D-glucano)trehalose trehalohydrolase</fullName>
    </alternativeName>
    <alternativeName>
        <fullName evidence="10 14">Maltooligosyl trehalose trehalohydrolase</fullName>
    </alternativeName>
</protein>
<comment type="caution">
    <text evidence="18">The sequence shown here is derived from an EMBL/GenBank/DDBJ whole genome shotgun (WGS) entry which is preliminary data.</text>
</comment>